<evidence type="ECO:0000256" key="17">
    <source>
        <dbReference type="ARBA" id="ARBA00022803"/>
    </source>
</evidence>
<keyword evidence="12" id="KW-0479">Metal-binding</keyword>
<evidence type="ECO:0000256" key="14">
    <source>
        <dbReference type="ARBA" id="ARBA00022741"/>
    </source>
</evidence>
<keyword evidence="24" id="KW-0206">Cytoskeleton</keyword>
<evidence type="ECO:0000313" key="34">
    <source>
        <dbReference type="Proteomes" id="UP001274896"/>
    </source>
</evidence>
<gene>
    <name evidence="33" type="ORF">QTP70_019937</name>
</gene>
<evidence type="ECO:0000256" key="23">
    <source>
        <dbReference type="ARBA" id="ARBA00023175"/>
    </source>
</evidence>
<evidence type="ECO:0000256" key="29">
    <source>
        <dbReference type="SAM" id="MobiDB-lite"/>
    </source>
</evidence>
<evidence type="ECO:0000256" key="5">
    <source>
        <dbReference type="ARBA" id="ARBA00009622"/>
    </source>
</evidence>
<evidence type="ECO:0000256" key="11">
    <source>
        <dbReference type="ARBA" id="ARBA00022701"/>
    </source>
</evidence>
<feature type="binding site" evidence="27">
    <location>
        <position position="1143"/>
    </location>
    <ligand>
        <name>ATP</name>
        <dbReference type="ChEBI" id="CHEBI:30616"/>
    </ligand>
</feature>
<organism evidence="33 34">
    <name type="scientific">Hemibagrus guttatus</name>
    <dbReference type="NCBI Taxonomy" id="175788"/>
    <lineage>
        <taxon>Eukaryota</taxon>
        <taxon>Metazoa</taxon>
        <taxon>Chordata</taxon>
        <taxon>Craniata</taxon>
        <taxon>Vertebrata</taxon>
        <taxon>Euteleostomi</taxon>
        <taxon>Actinopterygii</taxon>
        <taxon>Neopterygii</taxon>
        <taxon>Teleostei</taxon>
        <taxon>Ostariophysi</taxon>
        <taxon>Siluriformes</taxon>
        <taxon>Bagridae</taxon>
        <taxon>Hemibagrus</taxon>
    </lineage>
</organism>
<dbReference type="FunFam" id="1.10.510.10:FF:001159">
    <property type="entry name" value="Protein kinase D4"/>
    <property type="match status" value="1"/>
</dbReference>
<dbReference type="InterPro" id="IPR011990">
    <property type="entry name" value="TPR-like_helical_dom_sf"/>
</dbReference>
<evidence type="ECO:0000256" key="12">
    <source>
        <dbReference type="ARBA" id="ARBA00022723"/>
    </source>
</evidence>
<comment type="similarity">
    <text evidence="4">Belongs to the protein kinase superfamily. CAMK Ser/Thr protein kinase family. PKD subfamily.</text>
</comment>
<dbReference type="GO" id="GO:0005524">
    <property type="term" value="F:ATP binding"/>
    <property type="evidence" value="ECO:0007669"/>
    <property type="project" value="UniProtKB-UniRule"/>
</dbReference>
<dbReference type="Gene3D" id="1.25.40.10">
    <property type="entry name" value="Tetratricopeptide repeat domain"/>
    <property type="match status" value="1"/>
</dbReference>
<dbReference type="GO" id="GO:0004697">
    <property type="term" value="F:diacylglycerol-dependent serine/threonine kinase activity"/>
    <property type="evidence" value="ECO:0007669"/>
    <property type="project" value="UniProtKB-EC"/>
</dbReference>
<keyword evidence="17 26" id="KW-0802">TPR repeat</keyword>
<feature type="compositionally biased region" description="Polar residues" evidence="29">
    <location>
        <begin position="797"/>
        <end position="806"/>
    </location>
</feature>
<dbReference type="CDD" id="cd20796">
    <property type="entry name" value="C1_PKD_rpt2"/>
    <property type="match status" value="1"/>
</dbReference>
<evidence type="ECO:0000259" key="31">
    <source>
        <dbReference type="PROSITE" id="PS50011"/>
    </source>
</evidence>
<keyword evidence="18" id="KW-0862">Zinc</keyword>
<feature type="repeat" description="TPR" evidence="26">
    <location>
        <begin position="281"/>
        <end position="314"/>
    </location>
</feature>
<dbReference type="GO" id="GO:0005829">
    <property type="term" value="C:cytosol"/>
    <property type="evidence" value="ECO:0007669"/>
    <property type="project" value="TreeGrafter"/>
</dbReference>
<feature type="coiled-coil region" evidence="28">
    <location>
        <begin position="85"/>
        <end position="140"/>
    </location>
</feature>
<evidence type="ECO:0000256" key="8">
    <source>
        <dbReference type="ARBA" id="ARBA00022527"/>
    </source>
</evidence>
<dbReference type="Gene3D" id="3.30.60.20">
    <property type="match status" value="2"/>
</dbReference>
<feature type="region of interest" description="Disordered" evidence="29">
    <location>
        <begin position="795"/>
        <end position="825"/>
    </location>
</feature>
<dbReference type="InterPro" id="IPR019734">
    <property type="entry name" value="TPR_rpt"/>
</dbReference>
<dbReference type="SUPFAM" id="SSF56112">
    <property type="entry name" value="Protein kinase-like (PK-like)"/>
    <property type="match status" value="1"/>
</dbReference>
<feature type="domain" description="Protein kinase" evidence="31">
    <location>
        <begin position="1104"/>
        <end position="1360"/>
    </location>
</feature>
<dbReference type="GO" id="GO:0008270">
    <property type="term" value="F:zinc ion binding"/>
    <property type="evidence" value="ECO:0007669"/>
    <property type="project" value="UniProtKB-KW"/>
</dbReference>
<evidence type="ECO:0000256" key="21">
    <source>
        <dbReference type="ARBA" id="ARBA00023054"/>
    </source>
</evidence>
<keyword evidence="34" id="KW-1185">Reference proteome</keyword>
<feature type="domain" description="Phorbol-ester/DAG-type" evidence="32">
    <location>
        <begin position="846"/>
        <end position="896"/>
    </location>
</feature>
<keyword evidence="10" id="KW-0808">Transferase</keyword>
<dbReference type="SUPFAM" id="SSF48452">
    <property type="entry name" value="TPR-like"/>
    <property type="match status" value="1"/>
</dbReference>
<dbReference type="Pfam" id="PF13374">
    <property type="entry name" value="TPR_10"/>
    <property type="match status" value="1"/>
</dbReference>
<dbReference type="PROSITE" id="PS00107">
    <property type="entry name" value="PROTEIN_KINASE_ATP"/>
    <property type="match status" value="1"/>
</dbReference>
<evidence type="ECO:0000256" key="28">
    <source>
        <dbReference type="SAM" id="Coils"/>
    </source>
</evidence>
<comment type="catalytic activity">
    <reaction evidence="25">
        <text>L-threonyl-[protein] + ATP = O-phospho-L-threonyl-[protein] + ADP + H(+)</text>
        <dbReference type="Rhea" id="RHEA:46608"/>
        <dbReference type="Rhea" id="RHEA-COMP:11060"/>
        <dbReference type="Rhea" id="RHEA-COMP:11605"/>
        <dbReference type="ChEBI" id="CHEBI:15378"/>
        <dbReference type="ChEBI" id="CHEBI:30013"/>
        <dbReference type="ChEBI" id="CHEBI:30616"/>
        <dbReference type="ChEBI" id="CHEBI:61977"/>
        <dbReference type="ChEBI" id="CHEBI:456216"/>
        <dbReference type="EC" id="2.7.11.13"/>
    </reaction>
</comment>
<dbReference type="InterPro" id="IPR046349">
    <property type="entry name" value="C1-like_sf"/>
</dbReference>
<dbReference type="PANTHER" id="PTHR22968:SF25">
    <property type="entry name" value="PROTEIN KINASE C"/>
    <property type="match status" value="1"/>
</dbReference>
<keyword evidence="16" id="KW-0418">Kinase</keyword>
<feature type="compositionally biased region" description="Basic and acidic residues" evidence="29">
    <location>
        <begin position="143"/>
        <end position="165"/>
    </location>
</feature>
<dbReference type="InterPro" id="IPR008271">
    <property type="entry name" value="Ser/Thr_kinase_AS"/>
</dbReference>
<evidence type="ECO:0000256" key="2">
    <source>
        <dbReference type="ARBA" id="ARBA00004245"/>
    </source>
</evidence>
<keyword evidence="14 27" id="KW-0547">Nucleotide-binding</keyword>
<keyword evidence="22" id="KW-0472">Membrane</keyword>
<dbReference type="FunFam" id="1.25.40.10:FF:000003">
    <property type="entry name" value="kinesin light chain isoform X1"/>
    <property type="match status" value="1"/>
</dbReference>
<protein>
    <recommendedName>
        <fullName evidence="6">protein kinase C</fullName>
        <ecNumber evidence="6">2.7.11.13</ecNumber>
    </recommendedName>
</protein>
<dbReference type="GO" id="GO:0005874">
    <property type="term" value="C:microtubule"/>
    <property type="evidence" value="ECO:0007669"/>
    <property type="project" value="UniProtKB-KW"/>
</dbReference>
<dbReference type="PANTHER" id="PTHR22968">
    <property type="entry name" value="PROTEIN KINASE C, MU"/>
    <property type="match status" value="1"/>
</dbReference>
<dbReference type="PROSITE" id="PS01160">
    <property type="entry name" value="KINESIN_LIGHT"/>
    <property type="match status" value="2"/>
</dbReference>
<comment type="similarity">
    <text evidence="5">Belongs to the kinesin light chain family.</text>
</comment>
<name>A0AAE0VAF8_9TELE</name>
<keyword evidence="19 27" id="KW-0067">ATP-binding</keyword>
<dbReference type="Pfam" id="PF13424">
    <property type="entry name" value="TPR_12"/>
    <property type="match status" value="2"/>
</dbReference>
<dbReference type="InterPro" id="IPR002219">
    <property type="entry name" value="PKC_DAG/PE"/>
</dbReference>
<dbReference type="PROSITE" id="PS00108">
    <property type="entry name" value="PROTEIN_KINASE_ST"/>
    <property type="match status" value="1"/>
</dbReference>
<dbReference type="Gene3D" id="1.10.510.10">
    <property type="entry name" value="Transferase(Phosphotransferase) domain 1"/>
    <property type="match status" value="1"/>
</dbReference>
<feature type="region of interest" description="Disordered" evidence="29">
    <location>
        <begin position="143"/>
        <end position="187"/>
    </location>
</feature>
<dbReference type="InterPro" id="IPR015792">
    <property type="entry name" value="Kinesin_light_repeat"/>
</dbReference>
<keyword evidence="23" id="KW-0505">Motor protein</keyword>
<evidence type="ECO:0000256" key="6">
    <source>
        <dbReference type="ARBA" id="ARBA00012429"/>
    </source>
</evidence>
<evidence type="ECO:0000256" key="10">
    <source>
        <dbReference type="ARBA" id="ARBA00022679"/>
    </source>
</evidence>
<feature type="region of interest" description="Disordered" evidence="29">
    <location>
        <begin position="496"/>
        <end position="538"/>
    </location>
</feature>
<evidence type="ECO:0000256" key="4">
    <source>
        <dbReference type="ARBA" id="ARBA00008582"/>
    </source>
</evidence>
<evidence type="ECO:0000256" key="13">
    <source>
        <dbReference type="ARBA" id="ARBA00022737"/>
    </source>
</evidence>
<evidence type="ECO:0000259" key="30">
    <source>
        <dbReference type="PROSITE" id="PS50003"/>
    </source>
</evidence>
<evidence type="ECO:0000256" key="20">
    <source>
        <dbReference type="ARBA" id="ARBA00022842"/>
    </source>
</evidence>
<dbReference type="EMBL" id="JAUCMX010000005">
    <property type="protein sequence ID" value="KAK3546020.1"/>
    <property type="molecule type" value="Genomic_DNA"/>
</dbReference>
<dbReference type="FunFam" id="3.30.60.20:FF:000021">
    <property type="entry name" value="Serine/threonine-protein kinase"/>
    <property type="match status" value="1"/>
</dbReference>
<dbReference type="Pfam" id="PF00069">
    <property type="entry name" value="Pkinase"/>
    <property type="match status" value="1"/>
</dbReference>
<dbReference type="GO" id="GO:0007200">
    <property type="term" value="P:phospholipase C-activating G protein-coupled receptor signaling pathway"/>
    <property type="evidence" value="ECO:0007669"/>
    <property type="project" value="TreeGrafter"/>
</dbReference>
<dbReference type="CDD" id="cd14082">
    <property type="entry name" value="STKc_PKD"/>
    <property type="match status" value="1"/>
</dbReference>
<dbReference type="CDD" id="cd01239">
    <property type="entry name" value="PH_PKD"/>
    <property type="match status" value="1"/>
</dbReference>
<evidence type="ECO:0000313" key="33">
    <source>
        <dbReference type="EMBL" id="KAK3546020.1"/>
    </source>
</evidence>
<dbReference type="PROSITE" id="PS50005">
    <property type="entry name" value="TPR"/>
    <property type="match status" value="3"/>
</dbReference>
<keyword evidence="13" id="KW-0677">Repeat</keyword>
<sequence length="1480" mass="166809">MSTMVYPREEALERLSQDEIVLNTKAVMQGLETLRGEHAQLLNSLLDCTPPPAAQEKSGLLRKSLEAIELGLGEAQVIIALSGHLSAVESEKQKLRVQVRRLCQENQWLRDELGSTQHKLQKSEQNVAQLEEEKKHLEFMNQMRRFDDDTTPSEDKPGEKEKDSLDDLFPNEDDHGPAQRSGEAAAQQGGYEIPARLRTLHNLVIQYASQGRYEVAVPLCKQALEDLEKTSGHDHPDVATMLNILALVYRDQNKYKEAAHLLNDALAIREKTLGKDHPAVAATLNNLAVLYGKRGKYKEAEPLCKRALEIREKVLGKYHPDVAKQLNNLALLCQNQGKYEEVVYYYSRALEIYESKLGADDPNVAKTKNNLATCYLKQGKFKDAEALYKEILTRAHEKQFGSVNNDNKPIWMHAEEREESKGKKMDSTPYSEYGGWYKACKVDSPTVSNTLRSLGALYRRQGKLEAAETLEECATKNRKQGIDAINQSKVVELLKDGTPAGDKRHIREGLNGSGGSRDSEGDEAEWSGDGSGSLRRSGSFGKIRDALRRSSEMLVKKLQGSGPQEPRNPGMKRASSLNFLNKSVEETSQSSVQRLWSPVYEVILDCFSQMSVGPESVHERSIYVYFQIGLFKEQVKVPKGRLSFKSARKVAADIIEKKRYSRGKKKVLQAPDWSIIGLGEKLLLFRHDPTSEQILHRLSEQHYLQNGDLVEVVLAASASLTEVKFRPHSLVVQSYRTPTFCHHCGEMLWGLVRQGLKCEGCGLDFHKRCALMLSNDCSRVYRPCGQSLSLFPPSRPRATSLSNHTGGSLEEISLTKPSRSRPPSWADRPVWLGVCDGARGGRPQVPHTFHIHTYKKPTMCQYCHRLLKGLFRQGLQCSDCRFNCHRQCESQVPADCRGERANGEESNSTQEHESEEDIAVVTVNAIYEEYHSKTRPHVEEEPAEQPISPCFSSNIPLMRVVQSVKHSKRRSSGILKKGWLVHHTNVDTLRKRHYWVLDGKSITLYQNENSSKYYKELPLSEVLQVQDASQLTVPVQPGEAGHSFELLTSSVVFCVFANTEGVAWESAIRLALMPLQSVALNTAGPADDRATSEQIEDISLLYQISSDEVLGSGQFGVVYGGTHRKTGRLVAIKVIDKSRFPAKQERQSKNEVAILQSLSHPGVIVLDAMFENPDCTFVIMEKLHSDMLEMILSNENGRLPERITRFIVMQILEALRYLHMRHIAHCDLKPENVLLASPDPFPQVKLCDFGFARIIGERSFRRTVVGTPAYLAPEVISSHGYNRSLDMWAVGVILYVSLSGTFPFNEDEDIHQQITNAAFMYPRHLWALISLEAVNLINNLLQVVVRRRFSVGKAMGHSWLQNFQLWCDLRQFEQRLGHRYLTHESDDERWTCHAKEKGLSLPSHLQTEEGSSDVLGLSLGNTDFQLPPKIFYGVEIWRLARPLQYLEMLLTKPLLRCPGGVFGIIVMLKDPATIHLQCPC</sequence>
<dbReference type="GO" id="GO:0016020">
    <property type="term" value="C:membrane"/>
    <property type="evidence" value="ECO:0007669"/>
    <property type="project" value="UniProtKB-SubCell"/>
</dbReference>
<dbReference type="EC" id="2.7.11.13" evidence="6"/>
<keyword evidence="20" id="KW-0460">Magnesium</keyword>
<dbReference type="InterPro" id="IPR011009">
    <property type="entry name" value="Kinase-like_dom_sf"/>
</dbReference>
<keyword evidence="15" id="KW-0863">Zinc-finger</keyword>
<comment type="subcellular location">
    <subcellularLocation>
        <location evidence="2">Cytoplasm</location>
        <location evidence="2">Cytoskeleton</location>
    </subcellularLocation>
    <subcellularLocation>
        <location evidence="3">Membrane</location>
    </subcellularLocation>
</comment>
<evidence type="ECO:0000256" key="1">
    <source>
        <dbReference type="ARBA" id="ARBA00001946"/>
    </source>
</evidence>
<reference evidence="33" key="1">
    <citation type="submission" date="2023-06" db="EMBL/GenBank/DDBJ databases">
        <title>Male Hemibagrus guttatus genome.</title>
        <authorList>
            <person name="Bian C."/>
        </authorList>
    </citation>
    <scope>NUCLEOTIDE SEQUENCE</scope>
    <source>
        <strain evidence="33">Male_cb2023</strain>
        <tissue evidence="33">Muscle</tissue>
    </source>
</reference>
<dbReference type="PROSITE" id="PS50003">
    <property type="entry name" value="PH_DOMAIN"/>
    <property type="match status" value="1"/>
</dbReference>
<dbReference type="PROSITE" id="PS00479">
    <property type="entry name" value="ZF_DAG_PE_1"/>
    <property type="match status" value="2"/>
</dbReference>
<dbReference type="PROSITE" id="PS50011">
    <property type="entry name" value="PROTEIN_KINASE_DOM"/>
    <property type="match status" value="1"/>
</dbReference>
<evidence type="ECO:0000256" key="7">
    <source>
        <dbReference type="ARBA" id="ARBA00022490"/>
    </source>
</evidence>
<dbReference type="InterPro" id="IPR020454">
    <property type="entry name" value="DAG/PE-bd"/>
</dbReference>
<evidence type="ECO:0000256" key="27">
    <source>
        <dbReference type="PROSITE-ProRule" id="PRU10141"/>
    </source>
</evidence>
<keyword evidence="21 28" id="KW-0175">Coiled coil</keyword>
<dbReference type="SMART" id="SM00233">
    <property type="entry name" value="PH"/>
    <property type="match status" value="1"/>
</dbReference>
<dbReference type="PROSITE" id="PS50081">
    <property type="entry name" value="ZF_DAG_PE_2"/>
    <property type="match status" value="2"/>
</dbReference>
<dbReference type="SMART" id="SM00028">
    <property type="entry name" value="TPR"/>
    <property type="match status" value="5"/>
</dbReference>
<feature type="domain" description="Phorbol-ester/DAG-type" evidence="32">
    <location>
        <begin position="727"/>
        <end position="777"/>
    </location>
</feature>
<dbReference type="SMART" id="SM00220">
    <property type="entry name" value="S_TKc"/>
    <property type="match status" value="1"/>
</dbReference>
<evidence type="ECO:0000256" key="19">
    <source>
        <dbReference type="ARBA" id="ARBA00022840"/>
    </source>
</evidence>
<evidence type="ECO:0000259" key="32">
    <source>
        <dbReference type="PROSITE" id="PS50081"/>
    </source>
</evidence>
<feature type="domain" description="PH" evidence="30">
    <location>
        <begin position="973"/>
        <end position="1073"/>
    </location>
</feature>
<dbReference type="InterPro" id="IPR001849">
    <property type="entry name" value="PH_domain"/>
</dbReference>
<evidence type="ECO:0000256" key="22">
    <source>
        <dbReference type="ARBA" id="ARBA00023136"/>
    </source>
</evidence>
<dbReference type="InterPro" id="IPR000719">
    <property type="entry name" value="Prot_kinase_dom"/>
</dbReference>
<dbReference type="SUPFAM" id="SSF50729">
    <property type="entry name" value="PH domain-like"/>
    <property type="match status" value="1"/>
</dbReference>
<evidence type="ECO:0000256" key="24">
    <source>
        <dbReference type="ARBA" id="ARBA00023212"/>
    </source>
</evidence>
<dbReference type="SUPFAM" id="SSF57889">
    <property type="entry name" value="Cysteine-rich domain"/>
    <property type="match status" value="2"/>
</dbReference>
<keyword evidence="11" id="KW-0493">Microtubule</keyword>
<dbReference type="Pfam" id="PF00130">
    <property type="entry name" value="C1_1"/>
    <property type="match status" value="2"/>
</dbReference>
<feature type="repeat" description="TPR" evidence="26">
    <location>
        <begin position="323"/>
        <end position="356"/>
    </location>
</feature>
<keyword evidence="7" id="KW-0963">Cytoplasm</keyword>
<dbReference type="SMART" id="SM00109">
    <property type="entry name" value="C1"/>
    <property type="match status" value="2"/>
</dbReference>
<evidence type="ECO:0000256" key="3">
    <source>
        <dbReference type="ARBA" id="ARBA00004370"/>
    </source>
</evidence>
<evidence type="ECO:0000256" key="9">
    <source>
        <dbReference type="ARBA" id="ARBA00022553"/>
    </source>
</evidence>
<feature type="region of interest" description="Disordered" evidence="29">
    <location>
        <begin position="896"/>
        <end position="915"/>
    </location>
</feature>
<feature type="region of interest" description="Disordered" evidence="29">
    <location>
        <begin position="555"/>
        <end position="574"/>
    </location>
</feature>
<dbReference type="PRINTS" id="PR00381">
    <property type="entry name" value="KINESINLIGHT"/>
</dbReference>
<dbReference type="Pfam" id="PF25525">
    <property type="entry name" value="Ubiquitin_PRKD1_N"/>
    <property type="match status" value="1"/>
</dbReference>
<comment type="caution">
    <text evidence="33">The sequence shown here is derived from an EMBL/GenBank/DDBJ whole genome shotgun (WGS) entry which is preliminary data.</text>
</comment>
<dbReference type="InterPro" id="IPR057764">
    <property type="entry name" value="Ubiquitin_PRKD1-3_N"/>
</dbReference>
<dbReference type="PRINTS" id="PR00008">
    <property type="entry name" value="DAGPEDOMAIN"/>
</dbReference>
<dbReference type="CDD" id="cd20795">
    <property type="entry name" value="C1_PKD_rpt1"/>
    <property type="match status" value="1"/>
</dbReference>
<keyword evidence="9" id="KW-0597">Phosphoprotein</keyword>
<keyword evidence="8" id="KW-0723">Serine/threonine-protein kinase</keyword>
<evidence type="ECO:0000256" key="16">
    <source>
        <dbReference type="ARBA" id="ARBA00022777"/>
    </source>
</evidence>
<evidence type="ECO:0000256" key="26">
    <source>
        <dbReference type="PROSITE-ProRule" id="PRU00339"/>
    </source>
</evidence>
<evidence type="ECO:0000256" key="18">
    <source>
        <dbReference type="ARBA" id="ARBA00022833"/>
    </source>
</evidence>
<dbReference type="Proteomes" id="UP001274896">
    <property type="component" value="Unassembled WGS sequence"/>
</dbReference>
<evidence type="ECO:0000256" key="25">
    <source>
        <dbReference type="ARBA" id="ARBA00047272"/>
    </source>
</evidence>
<dbReference type="InterPro" id="IPR017441">
    <property type="entry name" value="Protein_kinase_ATP_BS"/>
</dbReference>
<accession>A0AAE0VAF8</accession>
<comment type="cofactor">
    <cofactor evidence="1">
        <name>Mg(2+)</name>
        <dbReference type="ChEBI" id="CHEBI:18420"/>
    </cofactor>
</comment>
<dbReference type="FunFam" id="2.30.29.30:FF:000562">
    <property type="entry name" value="Protein kinase D4"/>
    <property type="match status" value="1"/>
</dbReference>
<evidence type="ECO:0000256" key="15">
    <source>
        <dbReference type="ARBA" id="ARBA00022771"/>
    </source>
</evidence>
<proteinExistence type="inferred from homology"/>
<dbReference type="GO" id="GO:0035556">
    <property type="term" value="P:intracellular signal transduction"/>
    <property type="evidence" value="ECO:0007669"/>
    <property type="project" value="TreeGrafter"/>
</dbReference>
<dbReference type="Gene3D" id="2.30.29.30">
    <property type="entry name" value="Pleckstrin-homology domain (PH domain)/Phosphotyrosine-binding domain (PTB)"/>
    <property type="match status" value="1"/>
</dbReference>
<feature type="repeat" description="TPR" evidence="26">
    <location>
        <begin position="239"/>
        <end position="272"/>
    </location>
</feature>
<dbReference type="InterPro" id="IPR011993">
    <property type="entry name" value="PH-like_dom_sf"/>
</dbReference>